<feature type="region of interest" description="Disordered" evidence="2">
    <location>
        <begin position="1"/>
        <end position="92"/>
    </location>
</feature>
<comment type="caution">
    <text evidence="4">The sequence shown here is derived from an EMBL/GenBank/DDBJ whole genome shotgun (WGS) entry which is preliminary data.</text>
</comment>
<dbReference type="InterPro" id="IPR006553">
    <property type="entry name" value="Leu-rich_rpt_Cys-con_subtyp"/>
</dbReference>
<name>A0A8S1J1X2_9CHLO</name>
<dbReference type="GO" id="GO:0005930">
    <property type="term" value="C:axoneme"/>
    <property type="evidence" value="ECO:0007669"/>
    <property type="project" value="UniProtKB-SubCell"/>
</dbReference>
<protein>
    <recommendedName>
        <fullName evidence="3">F-box/LRR-repeat protein 15-like leucin rich repeat domain-containing protein</fullName>
    </recommendedName>
</protein>
<dbReference type="SMART" id="SM00367">
    <property type="entry name" value="LRR_CC"/>
    <property type="match status" value="10"/>
</dbReference>
<dbReference type="InterPro" id="IPR032675">
    <property type="entry name" value="LRR_dom_sf"/>
</dbReference>
<evidence type="ECO:0000313" key="4">
    <source>
        <dbReference type="EMBL" id="CAD7701090.1"/>
    </source>
</evidence>
<dbReference type="Gene3D" id="3.80.10.10">
    <property type="entry name" value="Ribonuclease Inhibitor"/>
    <property type="match status" value="3"/>
</dbReference>
<sequence length="593" mass="63318">MSSFTFGAQPGRPRRHKARRAAGGPASPTAIPIGGVDALTPALQGLRLGSGGSTGWPASPDPDASPVSPFSPGREESRRQGAGPADRFGASGGGAPTPCVPCWPPGCGQPAFLFGAGSSWSAGGLGESLPTGAAGRHARSRSADFDDQDMGTNDAMCDIIGMWEAGWENTECCLENGGQSRMQLHQDRATIADWGNLPFKVLDAVKRMVQKLGDGRGDQMIRSARLVCHHWERWATESVNSLSLSGDHPVELVMSNIVGKFANIQGLSFRKHNELDASEVAILDAFLLLPQIDMSCQVTDDTLEQVGMLTSLTHLDLGHCGQITDGGLAYVSHLTNLQHLSLKACRNVTDEGLLHLQGLTALSHLNLCQCCGVTDCGVGLLTSLPNLTVLNLSSVFFSPSNVTDGGLMLVAALTTLTHLDLESCEKITDEGMEHVGKLERVRFLSLYNCTKVTDEGLRHVGTLTNLTHLELCACYQITGRGLEHLGALKDLTHLGLRQCVGITDDGLQQIVGFPNLTSLDLSDCMNIGGEGLEYVGRLVALTHLDLSWCGELTDEGLAHVENMTSLRMLSLYGCDKVTSVGLEKLTCVERINR</sequence>
<evidence type="ECO:0000256" key="2">
    <source>
        <dbReference type="SAM" id="MobiDB-lite"/>
    </source>
</evidence>
<dbReference type="GO" id="GO:0031146">
    <property type="term" value="P:SCF-dependent proteasomal ubiquitin-dependent protein catabolic process"/>
    <property type="evidence" value="ECO:0007669"/>
    <property type="project" value="TreeGrafter"/>
</dbReference>
<dbReference type="Proteomes" id="UP000708148">
    <property type="component" value="Unassembled WGS sequence"/>
</dbReference>
<reference evidence="4" key="1">
    <citation type="submission" date="2020-12" db="EMBL/GenBank/DDBJ databases">
        <authorList>
            <person name="Iha C."/>
        </authorList>
    </citation>
    <scope>NUCLEOTIDE SEQUENCE</scope>
</reference>
<gene>
    <name evidence="4" type="ORF">OSTQU699_LOCUS6449</name>
</gene>
<feature type="domain" description="F-box/LRR-repeat protein 15-like leucin rich repeat" evidence="3">
    <location>
        <begin position="515"/>
        <end position="589"/>
    </location>
</feature>
<evidence type="ECO:0000313" key="5">
    <source>
        <dbReference type="Proteomes" id="UP000708148"/>
    </source>
</evidence>
<dbReference type="PANTHER" id="PTHR13318">
    <property type="entry name" value="PARTNER OF PAIRED, ISOFORM B-RELATED"/>
    <property type="match status" value="1"/>
</dbReference>
<dbReference type="SUPFAM" id="SSF52047">
    <property type="entry name" value="RNI-like"/>
    <property type="match status" value="1"/>
</dbReference>
<dbReference type="InterPro" id="IPR057207">
    <property type="entry name" value="FBXL15_LRR"/>
</dbReference>
<dbReference type="GO" id="GO:0019005">
    <property type="term" value="C:SCF ubiquitin ligase complex"/>
    <property type="evidence" value="ECO:0007669"/>
    <property type="project" value="TreeGrafter"/>
</dbReference>
<evidence type="ECO:0000256" key="1">
    <source>
        <dbReference type="ARBA" id="ARBA00004430"/>
    </source>
</evidence>
<dbReference type="PANTHER" id="PTHR13318:SF105">
    <property type="entry name" value="F-BOX_LRR-REPEAT PROTEIN 3"/>
    <property type="match status" value="1"/>
</dbReference>
<keyword evidence="5" id="KW-1185">Reference proteome</keyword>
<accession>A0A8S1J1X2</accession>
<proteinExistence type="predicted"/>
<feature type="domain" description="F-box/LRR-repeat protein 15-like leucin rich repeat" evidence="3">
    <location>
        <begin position="409"/>
        <end position="510"/>
    </location>
</feature>
<dbReference type="AlphaFoldDB" id="A0A8S1J1X2"/>
<dbReference type="OrthoDB" id="544129at2759"/>
<evidence type="ECO:0000259" key="3">
    <source>
        <dbReference type="Pfam" id="PF25372"/>
    </source>
</evidence>
<dbReference type="EMBL" id="CAJHUC010001430">
    <property type="protein sequence ID" value="CAD7701090.1"/>
    <property type="molecule type" value="Genomic_DNA"/>
</dbReference>
<organism evidence="4 5">
    <name type="scientific">Ostreobium quekettii</name>
    <dbReference type="NCBI Taxonomy" id="121088"/>
    <lineage>
        <taxon>Eukaryota</taxon>
        <taxon>Viridiplantae</taxon>
        <taxon>Chlorophyta</taxon>
        <taxon>core chlorophytes</taxon>
        <taxon>Ulvophyceae</taxon>
        <taxon>TCBD clade</taxon>
        <taxon>Bryopsidales</taxon>
        <taxon>Ostreobineae</taxon>
        <taxon>Ostreobiaceae</taxon>
        <taxon>Ostreobium</taxon>
    </lineage>
</organism>
<feature type="compositionally biased region" description="Low complexity" evidence="2">
    <location>
        <begin position="57"/>
        <end position="72"/>
    </location>
</feature>
<comment type="subcellular location">
    <subcellularLocation>
        <location evidence="1">Cytoplasm</location>
        <location evidence="1">Cytoskeleton</location>
        <location evidence="1">Cilium axoneme</location>
    </subcellularLocation>
</comment>
<dbReference type="Pfam" id="PF25372">
    <property type="entry name" value="DUF7885"/>
    <property type="match status" value="3"/>
</dbReference>
<feature type="domain" description="F-box/LRR-repeat protein 15-like leucin rich repeat" evidence="3">
    <location>
        <begin position="295"/>
        <end position="382"/>
    </location>
</feature>